<keyword evidence="2" id="KW-1185">Reference proteome</keyword>
<dbReference type="KEGG" id="tig:THII_2033"/>
<evidence type="ECO:0000313" key="1">
    <source>
        <dbReference type="EMBL" id="BAP56330.1"/>
    </source>
</evidence>
<organism evidence="1 2">
    <name type="scientific">Thioploca ingrica</name>
    <dbReference type="NCBI Taxonomy" id="40754"/>
    <lineage>
        <taxon>Bacteria</taxon>
        <taxon>Pseudomonadati</taxon>
        <taxon>Pseudomonadota</taxon>
        <taxon>Gammaproteobacteria</taxon>
        <taxon>Thiotrichales</taxon>
        <taxon>Thiotrichaceae</taxon>
        <taxon>Thioploca</taxon>
    </lineage>
</organism>
<name>A0A090AMB6_9GAMM</name>
<gene>
    <name evidence="1" type="ORF">THII_2033</name>
</gene>
<dbReference type="EMBL" id="AP014633">
    <property type="protein sequence ID" value="BAP56330.1"/>
    <property type="molecule type" value="Genomic_DNA"/>
</dbReference>
<protein>
    <submittedName>
        <fullName evidence="1">Uncharacterized protein</fullName>
    </submittedName>
</protein>
<accession>A0A090AMB6</accession>
<reference evidence="1 2" key="1">
    <citation type="journal article" date="2014" name="ISME J.">
        <title>Ecophysiology of Thioploca ingrica as revealed by the complete genome sequence supplemented with proteomic evidence.</title>
        <authorList>
            <person name="Kojima H."/>
            <person name="Ogura Y."/>
            <person name="Yamamoto N."/>
            <person name="Togashi T."/>
            <person name="Mori H."/>
            <person name="Watanabe T."/>
            <person name="Nemoto F."/>
            <person name="Kurokawa K."/>
            <person name="Hayashi T."/>
            <person name="Fukui M."/>
        </authorList>
    </citation>
    <scope>NUCLEOTIDE SEQUENCE [LARGE SCALE GENOMIC DNA]</scope>
</reference>
<proteinExistence type="predicted"/>
<sequence length="174" mass="18297">MSGVLTMLAGIAGLSAFSRFVAGTGGTAIHGPGSTLGSMALASGSFLRTVAWVQANIEAQLATQASGGVLNPSALAVTPPATFFDFSDGWPLKAVIGGTQGEELFATGFTGSIPLRSYSIDLRFIICDDFGVDESDLYAPGLFAFWVLQHERSPTRYVPFINQLELPVTVRGTF</sequence>
<evidence type="ECO:0000313" key="2">
    <source>
        <dbReference type="Proteomes" id="UP000031623"/>
    </source>
</evidence>
<dbReference type="HOGENOM" id="CLU_1539332_0_0_6"/>
<dbReference type="AlphaFoldDB" id="A0A090AMB6"/>
<dbReference type="Proteomes" id="UP000031623">
    <property type="component" value="Chromosome"/>
</dbReference>